<dbReference type="GO" id="GO:0035251">
    <property type="term" value="F:UDP-glucosyltransferase activity"/>
    <property type="evidence" value="ECO:0007669"/>
    <property type="project" value="InterPro"/>
</dbReference>
<evidence type="ECO:0008006" key="5">
    <source>
        <dbReference type="Google" id="ProtNLM"/>
    </source>
</evidence>
<organism evidence="3 4">
    <name type="scientific">Camellia sinensis</name>
    <name type="common">Tea plant</name>
    <name type="synonym">Thea sinensis</name>
    <dbReference type="NCBI Taxonomy" id="4442"/>
    <lineage>
        <taxon>Eukaryota</taxon>
        <taxon>Viridiplantae</taxon>
        <taxon>Streptophyta</taxon>
        <taxon>Embryophyta</taxon>
        <taxon>Tracheophyta</taxon>
        <taxon>Spermatophyta</taxon>
        <taxon>Magnoliopsida</taxon>
        <taxon>eudicotyledons</taxon>
        <taxon>Gunneridae</taxon>
        <taxon>Pentapetalae</taxon>
        <taxon>asterids</taxon>
        <taxon>Ericales</taxon>
        <taxon>Theaceae</taxon>
        <taxon>Camellia</taxon>
    </lineage>
</organism>
<reference evidence="3 4" key="2">
    <citation type="submission" date="2020-07" db="EMBL/GenBank/DDBJ databases">
        <title>Genome assembly of wild tea tree DASZ reveals pedigree and selection history of tea varieties.</title>
        <authorList>
            <person name="Zhang W."/>
        </authorList>
    </citation>
    <scope>NUCLEOTIDE SEQUENCE [LARGE SCALE GENOMIC DNA]</scope>
    <source>
        <strain evidence="4">cv. G240</strain>
        <tissue evidence="3">Leaf</tissue>
    </source>
</reference>
<dbReference type="InterPro" id="IPR050481">
    <property type="entry name" value="UDP-glycosyltransf_plant"/>
</dbReference>
<evidence type="ECO:0000313" key="4">
    <source>
        <dbReference type="Proteomes" id="UP000593564"/>
    </source>
</evidence>
<evidence type="ECO:0000256" key="2">
    <source>
        <dbReference type="ARBA" id="ARBA00022676"/>
    </source>
</evidence>
<dbReference type="PANTHER" id="PTHR48048">
    <property type="entry name" value="GLYCOSYLTRANSFERASE"/>
    <property type="match status" value="1"/>
</dbReference>
<comment type="similarity">
    <text evidence="1">Belongs to the UDP-glycosyltransferase family.</text>
</comment>
<keyword evidence="4" id="KW-1185">Reference proteome</keyword>
<proteinExistence type="inferred from homology"/>
<gene>
    <name evidence="3" type="ORF">HYC85_001248</name>
</gene>
<dbReference type="EMBL" id="JACBKZ010000001">
    <property type="protein sequence ID" value="KAF5960039.1"/>
    <property type="molecule type" value="Genomic_DNA"/>
</dbReference>
<comment type="caution">
    <text evidence="3">The sequence shown here is derived from an EMBL/GenBank/DDBJ whole genome shotgun (WGS) entry which is preliminary data.</text>
</comment>
<dbReference type="AlphaFoldDB" id="A0A7J7I545"/>
<dbReference type="SUPFAM" id="SSF53756">
    <property type="entry name" value="UDP-Glycosyltransferase/glycogen phosphorylase"/>
    <property type="match status" value="1"/>
</dbReference>
<dbReference type="Gene3D" id="3.40.50.2000">
    <property type="entry name" value="Glycogen Phosphorylase B"/>
    <property type="match status" value="1"/>
</dbReference>
<accession>A0A7J7I545</accession>
<evidence type="ECO:0000313" key="3">
    <source>
        <dbReference type="EMBL" id="KAF5960039.1"/>
    </source>
</evidence>
<reference evidence="4" key="1">
    <citation type="journal article" date="2020" name="Nat. Commun.">
        <title>Genome assembly of wild tea tree DASZ reveals pedigree and selection history of tea varieties.</title>
        <authorList>
            <person name="Zhang W."/>
            <person name="Zhang Y."/>
            <person name="Qiu H."/>
            <person name="Guo Y."/>
            <person name="Wan H."/>
            <person name="Zhang X."/>
            <person name="Scossa F."/>
            <person name="Alseekh S."/>
            <person name="Zhang Q."/>
            <person name="Wang P."/>
            <person name="Xu L."/>
            <person name="Schmidt M.H."/>
            <person name="Jia X."/>
            <person name="Li D."/>
            <person name="Zhu A."/>
            <person name="Guo F."/>
            <person name="Chen W."/>
            <person name="Ni D."/>
            <person name="Usadel B."/>
            <person name="Fernie A.R."/>
            <person name="Wen W."/>
        </authorList>
    </citation>
    <scope>NUCLEOTIDE SEQUENCE [LARGE SCALE GENOMIC DNA]</scope>
    <source>
        <strain evidence="4">cv. G240</strain>
    </source>
</reference>
<protein>
    <recommendedName>
        <fullName evidence="5">UDP-glycosyltransferase</fullName>
    </recommendedName>
</protein>
<name>A0A7J7I545_CAMSI</name>
<sequence>MLTSISENCTICALVIDFFCTPVLSVAAELKIPAYYFITSSGCCLASFLSISTINQNTTKSLEDVNTHIHIRGLPLLPSANKLDINDTCYECFLNVSTQLPKSARIIVNTFELLEPRAIKAISDGLCVSDESTPPIYCSGPLISIKNQTNGDDGSHEFLKWLDTQPSRSISRVVFIRLVEGDRFRVREKWAEVLMGGAKSTIRECVNQTKEKRLVVKSGALQLAVLNHDLVRGVPMVGWPLYAVLEMVGPECRFTRVKVVTRSMPRCDSRGFIPVQFKSKSHLYIYK</sequence>
<keyword evidence="2" id="KW-0328">Glycosyltransferase</keyword>
<dbReference type="PANTHER" id="PTHR48048:SF30">
    <property type="entry name" value="GLYCOSYLTRANSFERASE"/>
    <property type="match status" value="1"/>
</dbReference>
<dbReference type="Proteomes" id="UP000593564">
    <property type="component" value="Unassembled WGS sequence"/>
</dbReference>
<evidence type="ECO:0000256" key="1">
    <source>
        <dbReference type="ARBA" id="ARBA00009995"/>
    </source>
</evidence>
<keyword evidence="2" id="KW-0808">Transferase</keyword>